<dbReference type="InterPro" id="IPR000276">
    <property type="entry name" value="GPCR_Rhodpsn"/>
</dbReference>
<name>A0A0N4XJ18_NIPBR</name>
<reference evidence="9" key="1">
    <citation type="submission" date="2017-02" db="UniProtKB">
        <authorList>
            <consortium name="WormBaseParasite"/>
        </authorList>
    </citation>
    <scope>IDENTIFICATION</scope>
</reference>
<dbReference type="Gene3D" id="1.20.1070.10">
    <property type="entry name" value="Rhodopsin 7-helix transmembrane proteins"/>
    <property type="match status" value="1"/>
</dbReference>
<evidence type="ECO:0000313" key="7">
    <source>
        <dbReference type="EMBL" id="VDL66111.1"/>
    </source>
</evidence>
<protein>
    <submittedName>
        <fullName evidence="9">G_PROTEIN_RECEP_F1_2 domain-containing protein</fullName>
    </submittedName>
</protein>
<dbReference type="Proteomes" id="UP000271162">
    <property type="component" value="Unassembled WGS sequence"/>
</dbReference>
<evidence type="ECO:0000256" key="2">
    <source>
        <dbReference type="ARBA" id="ARBA00022692"/>
    </source>
</evidence>
<evidence type="ECO:0000313" key="8">
    <source>
        <dbReference type="Proteomes" id="UP000271162"/>
    </source>
</evidence>
<dbReference type="GO" id="GO:0016020">
    <property type="term" value="C:membrane"/>
    <property type="evidence" value="ECO:0007669"/>
    <property type="project" value="UniProtKB-SubCell"/>
</dbReference>
<sequence>MSLYSNLQMAINRFVAITWPMSYRLYFTGRRLVLFNGFFWVLSFLHSVVYWWRKCSMKYTYIFDIFLKNWLVN</sequence>
<dbReference type="EMBL" id="UYSL01002934">
    <property type="protein sequence ID" value="VDL66111.1"/>
    <property type="molecule type" value="Genomic_DNA"/>
</dbReference>
<evidence type="ECO:0000256" key="5">
    <source>
        <dbReference type="SAM" id="Phobius"/>
    </source>
</evidence>
<feature type="transmembrane region" description="Helical" evidence="5">
    <location>
        <begin position="32"/>
        <end position="52"/>
    </location>
</feature>
<reference evidence="7 8" key="2">
    <citation type="submission" date="2018-11" db="EMBL/GenBank/DDBJ databases">
        <authorList>
            <consortium name="Pathogen Informatics"/>
        </authorList>
    </citation>
    <scope>NUCLEOTIDE SEQUENCE [LARGE SCALE GENOMIC DNA]</scope>
</reference>
<keyword evidence="8" id="KW-1185">Reference proteome</keyword>
<accession>A0A0N4XJ18</accession>
<keyword evidence="4 5" id="KW-0472">Membrane</keyword>
<proteinExistence type="predicted"/>
<dbReference type="GO" id="GO:0004930">
    <property type="term" value="F:G protein-coupled receptor activity"/>
    <property type="evidence" value="ECO:0007669"/>
    <property type="project" value="InterPro"/>
</dbReference>
<dbReference type="SUPFAM" id="SSF81321">
    <property type="entry name" value="Family A G protein-coupled receptor-like"/>
    <property type="match status" value="1"/>
</dbReference>
<dbReference type="AlphaFoldDB" id="A0A0N4XJ18"/>
<feature type="domain" description="G-protein coupled receptors family 1 profile" evidence="6">
    <location>
        <begin position="1"/>
        <end position="73"/>
    </location>
</feature>
<evidence type="ECO:0000313" key="9">
    <source>
        <dbReference type="WBParaSite" id="NBR_0000252001-mRNA-1"/>
    </source>
</evidence>
<dbReference type="Pfam" id="PF00001">
    <property type="entry name" value="7tm_1"/>
    <property type="match status" value="1"/>
</dbReference>
<evidence type="ECO:0000256" key="4">
    <source>
        <dbReference type="ARBA" id="ARBA00023136"/>
    </source>
</evidence>
<organism evidence="9">
    <name type="scientific">Nippostrongylus brasiliensis</name>
    <name type="common">Rat hookworm</name>
    <dbReference type="NCBI Taxonomy" id="27835"/>
    <lineage>
        <taxon>Eukaryota</taxon>
        <taxon>Metazoa</taxon>
        <taxon>Ecdysozoa</taxon>
        <taxon>Nematoda</taxon>
        <taxon>Chromadorea</taxon>
        <taxon>Rhabditida</taxon>
        <taxon>Rhabditina</taxon>
        <taxon>Rhabditomorpha</taxon>
        <taxon>Strongyloidea</taxon>
        <taxon>Heligmosomidae</taxon>
        <taxon>Nippostrongylus</taxon>
    </lineage>
</organism>
<evidence type="ECO:0000256" key="3">
    <source>
        <dbReference type="ARBA" id="ARBA00022989"/>
    </source>
</evidence>
<dbReference type="PROSITE" id="PS00237">
    <property type="entry name" value="G_PROTEIN_RECEP_F1_1"/>
    <property type="match status" value="1"/>
</dbReference>
<dbReference type="WBParaSite" id="NBR_0000252001-mRNA-1">
    <property type="protein sequence ID" value="NBR_0000252001-mRNA-1"/>
    <property type="gene ID" value="NBR_0000252001"/>
</dbReference>
<comment type="subcellular location">
    <subcellularLocation>
        <location evidence="1">Membrane</location>
    </subcellularLocation>
</comment>
<dbReference type="InterPro" id="IPR017452">
    <property type="entry name" value="GPCR_Rhodpsn_7TM"/>
</dbReference>
<gene>
    <name evidence="7" type="ORF">NBR_LOCUS2522</name>
</gene>
<dbReference type="PROSITE" id="PS50262">
    <property type="entry name" value="G_PROTEIN_RECEP_F1_2"/>
    <property type="match status" value="1"/>
</dbReference>
<keyword evidence="3 5" id="KW-1133">Transmembrane helix</keyword>
<evidence type="ECO:0000259" key="6">
    <source>
        <dbReference type="PROSITE" id="PS50262"/>
    </source>
</evidence>
<keyword evidence="2 5" id="KW-0812">Transmembrane</keyword>
<evidence type="ECO:0000256" key="1">
    <source>
        <dbReference type="ARBA" id="ARBA00004370"/>
    </source>
</evidence>